<feature type="region of interest" description="Disordered" evidence="1">
    <location>
        <begin position="180"/>
        <end position="211"/>
    </location>
</feature>
<dbReference type="GeneID" id="5889067"/>
<dbReference type="FunCoup" id="A9UT80">
    <property type="interactions" value="1036"/>
</dbReference>
<dbReference type="InParanoid" id="A9UT80"/>
<dbReference type="AlphaFoldDB" id="A9UT80"/>
<evidence type="ECO:0008006" key="4">
    <source>
        <dbReference type="Google" id="ProtNLM"/>
    </source>
</evidence>
<dbReference type="GO" id="GO:0015031">
    <property type="term" value="P:protein transport"/>
    <property type="evidence" value="ECO:0000318"/>
    <property type="project" value="GO_Central"/>
</dbReference>
<dbReference type="Pfam" id="PF03357">
    <property type="entry name" value="Snf7"/>
    <property type="match status" value="1"/>
</dbReference>
<dbReference type="KEGG" id="mbr:MONBRDRAFT_17929"/>
<feature type="region of interest" description="Disordered" evidence="1">
    <location>
        <begin position="18"/>
        <end position="47"/>
    </location>
</feature>
<dbReference type="Gene3D" id="6.10.140.1230">
    <property type="match status" value="1"/>
</dbReference>
<dbReference type="GO" id="GO:0000815">
    <property type="term" value="C:ESCRT III complex"/>
    <property type="evidence" value="ECO:0000318"/>
    <property type="project" value="GO_Central"/>
</dbReference>
<name>A9UT80_MONBE</name>
<accession>A9UT80</accession>
<reference evidence="2 3" key="1">
    <citation type="journal article" date="2008" name="Nature">
        <title>The genome of the choanoflagellate Monosiga brevicollis and the origin of metazoans.</title>
        <authorList>
            <consortium name="JGI Sequencing"/>
            <person name="King N."/>
            <person name="Westbrook M.J."/>
            <person name="Young S.L."/>
            <person name="Kuo A."/>
            <person name="Abedin M."/>
            <person name="Chapman J."/>
            <person name="Fairclough S."/>
            <person name="Hellsten U."/>
            <person name="Isogai Y."/>
            <person name="Letunic I."/>
            <person name="Marr M."/>
            <person name="Pincus D."/>
            <person name="Putnam N."/>
            <person name="Rokas A."/>
            <person name="Wright K.J."/>
            <person name="Zuzow R."/>
            <person name="Dirks W."/>
            <person name="Good M."/>
            <person name="Goodstein D."/>
            <person name="Lemons D."/>
            <person name="Li W."/>
            <person name="Lyons J.B."/>
            <person name="Morris A."/>
            <person name="Nichols S."/>
            <person name="Richter D.J."/>
            <person name="Salamov A."/>
            <person name="Bork P."/>
            <person name="Lim W.A."/>
            <person name="Manning G."/>
            <person name="Miller W.T."/>
            <person name="McGinnis W."/>
            <person name="Shapiro H."/>
            <person name="Tjian R."/>
            <person name="Grigoriev I.V."/>
            <person name="Rokhsar D."/>
        </authorList>
    </citation>
    <scope>NUCLEOTIDE SEQUENCE [LARGE SCALE GENOMIC DNA]</scope>
    <source>
        <strain evidence="3">MX1 / ATCC 50154</strain>
    </source>
</reference>
<feature type="compositionally biased region" description="Basic and acidic residues" evidence="1">
    <location>
        <begin position="22"/>
        <end position="47"/>
    </location>
</feature>
<dbReference type="eggNOG" id="KOG3232">
    <property type="taxonomic scope" value="Eukaryota"/>
</dbReference>
<dbReference type="PANTHER" id="PTHR10476">
    <property type="entry name" value="CHARGED MULTIVESICULAR BODY PROTEIN"/>
    <property type="match status" value="1"/>
</dbReference>
<sequence length="211" mass="23229">MGQEQSVNMSDVIFNLKMTQKQLERQSKKSEKDMEKSKRKVKDYLEKGNQDAARVMAESAIRQKSEATNYLRMSSRIDATVSRLNSAMSMKQVSQQMGSVVKGMDKAMASMDLEKASGRALAAVMDKFESQFEELDVRTGVMDNAMSSAFASSAPEDQIDNLLQQVADESNMDLAAAFAPAGRQAVPDQAQADPSQAEQDELSQRLAALRS</sequence>
<proteinExistence type="predicted"/>
<dbReference type="OMA" id="QMKMVTK"/>
<evidence type="ECO:0000256" key="1">
    <source>
        <dbReference type="SAM" id="MobiDB-lite"/>
    </source>
</evidence>
<dbReference type="STRING" id="81824.A9UT80"/>
<protein>
    <recommendedName>
        <fullName evidence="4">Chromatin-modifying protein 1a</fullName>
    </recommendedName>
</protein>
<gene>
    <name evidence="2" type="ORF">MONBRDRAFT_17929</name>
</gene>
<dbReference type="RefSeq" id="XP_001743622.1">
    <property type="nucleotide sequence ID" value="XM_001743570.1"/>
</dbReference>
<evidence type="ECO:0000313" key="3">
    <source>
        <dbReference type="Proteomes" id="UP000001357"/>
    </source>
</evidence>
<dbReference type="GO" id="GO:0005771">
    <property type="term" value="C:multivesicular body"/>
    <property type="evidence" value="ECO:0000318"/>
    <property type="project" value="GO_Central"/>
</dbReference>
<evidence type="ECO:0000313" key="2">
    <source>
        <dbReference type="EMBL" id="EDQ91200.1"/>
    </source>
</evidence>
<keyword evidence="3" id="KW-1185">Reference proteome</keyword>
<dbReference type="Proteomes" id="UP000001357">
    <property type="component" value="Unassembled WGS sequence"/>
</dbReference>
<dbReference type="InterPro" id="IPR005024">
    <property type="entry name" value="Snf7_fam"/>
</dbReference>
<organism evidence="2 3">
    <name type="scientific">Monosiga brevicollis</name>
    <name type="common">Choanoflagellate</name>
    <dbReference type="NCBI Taxonomy" id="81824"/>
    <lineage>
        <taxon>Eukaryota</taxon>
        <taxon>Choanoflagellata</taxon>
        <taxon>Craspedida</taxon>
        <taxon>Salpingoecidae</taxon>
        <taxon>Monosiga</taxon>
    </lineage>
</organism>
<dbReference type="EMBL" id="CH991545">
    <property type="protein sequence ID" value="EDQ91200.1"/>
    <property type="molecule type" value="Genomic_DNA"/>
</dbReference>
<dbReference type="GO" id="GO:0032509">
    <property type="term" value="P:endosome transport via multivesicular body sorting pathway"/>
    <property type="evidence" value="ECO:0000318"/>
    <property type="project" value="GO_Central"/>
</dbReference>
<dbReference type="GO" id="GO:0045324">
    <property type="term" value="P:late endosome to vacuole transport"/>
    <property type="evidence" value="ECO:0000318"/>
    <property type="project" value="GO_Central"/>
</dbReference>